<comment type="caution">
    <text evidence="2">The sequence shown here is derived from an EMBL/GenBank/DDBJ whole genome shotgun (WGS) entry which is preliminary data.</text>
</comment>
<dbReference type="InterPro" id="IPR000477">
    <property type="entry name" value="RT_dom"/>
</dbReference>
<evidence type="ECO:0000313" key="3">
    <source>
        <dbReference type="Proteomes" id="UP000499080"/>
    </source>
</evidence>
<dbReference type="PANTHER" id="PTHR24559:SF444">
    <property type="entry name" value="REVERSE TRANSCRIPTASE DOMAIN-CONTAINING PROTEIN"/>
    <property type="match status" value="1"/>
</dbReference>
<dbReference type="Proteomes" id="UP000499080">
    <property type="component" value="Unassembled WGS sequence"/>
</dbReference>
<organism evidence="2 3">
    <name type="scientific">Araneus ventricosus</name>
    <name type="common">Orbweaver spider</name>
    <name type="synonym">Epeira ventricosa</name>
    <dbReference type="NCBI Taxonomy" id="182803"/>
    <lineage>
        <taxon>Eukaryota</taxon>
        <taxon>Metazoa</taxon>
        <taxon>Ecdysozoa</taxon>
        <taxon>Arthropoda</taxon>
        <taxon>Chelicerata</taxon>
        <taxon>Arachnida</taxon>
        <taxon>Araneae</taxon>
        <taxon>Araneomorphae</taxon>
        <taxon>Entelegynae</taxon>
        <taxon>Araneoidea</taxon>
        <taxon>Araneidae</taxon>
        <taxon>Araneus</taxon>
    </lineage>
</organism>
<keyword evidence="3" id="KW-1185">Reference proteome</keyword>
<dbReference type="SUPFAM" id="SSF56672">
    <property type="entry name" value="DNA/RNA polymerases"/>
    <property type="match status" value="1"/>
</dbReference>
<protein>
    <submittedName>
        <fullName evidence="2">Transposon Ty3-G Gag-Pol polyprotein</fullName>
    </submittedName>
</protein>
<reference evidence="2 3" key="1">
    <citation type="journal article" date="2019" name="Sci. Rep.">
        <title>Orb-weaving spider Araneus ventricosus genome elucidates the spidroin gene catalogue.</title>
        <authorList>
            <person name="Kono N."/>
            <person name="Nakamura H."/>
            <person name="Ohtoshi R."/>
            <person name="Moran D.A.P."/>
            <person name="Shinohara A."/>
            <person name="Yoshida Y."/>
            <person name="Fujiwara M."/>
            <person name="Mori M."/>
            <person name="Tomita M."/>
            <person name="Arakawa K."/>
        </authorList>
    </citation>
    <scope>NUCLEOTIDE SEQUENCE [LARGE SCALE GENOMIC DNA]</scope>
</reference>
<accession>A0A4Y2IZA3</accession>
<sequence>MHLSLDLRGATPYIEHRINTGDSPPVSVTPYRLSPVRKKLLKKELDKLLEENIIEECQSPYAASVVLVPKPNGNIRLCIDYRGLNTTTIADSYPSLRMDDLLHAAKHTPCMTTIDLKSGYHHISVCSSNRDKTAFVCPFGTFRFLRMPFGLKTAPATFQRLIDKFCSGFKDMLVLSYLDDIIVLSETFVKHLDDLKAVFERLLLFKLQANRSKCNIACE</sequence>
<name>A0A4Y2IZA3_ARAVE</name>
<dbReference type="EMBL" id="BGPR01003061">
    <property type="protein sequence ID" value="GBM83177.1"/>
    <property type="molecule type" value="Genomic_DNA"/>
</dbReference>
<dbReference type="InterPro" id="IPR043502">
    <property type="entry name" value="DNA/RNA_pol_sf"/>
</dbReference>
<dbReference type="Pfam" id="PF00078">
    <property type="entry name" value="RVT_1"/>
    <property type="match status" value="1"/>
</dbReference>
<dbReference type="Gene3D" id="3.10.10.10">
    <property type="entry name" value="HIV Type 1 Reverse Transcriptase, subunit A, domain 1"/>
    <property type="match status" value="1"/>
</dbReference>
<feature type="domain" description="Reverse transcriptase" evidence="1">
    <location>
        <begin position="49"/>
        <end position="219"/>
    </location>
</feature>
<dbReference type="OrthoDB" id="6430458at2759"/>
<dbReference type="InterPro" id="IPR043128">
    <property type="entry name" value="Rev_trsase/Diguanyl_cyclase"/>
</dbReference>
<dbReference type="PROSITE" id="PS50878">
    <property type="entry name" value="RT_POL"/>
    <property type="match status" value="1"/>
</dbReference>
<evidence type="ECO:0000313" key="2">
    <source>
        <dbReference type="EMBL" id="GBM83177.1"/>
    </source>
</evidence>
<dbReference type="GO" id="GO:0071897">
    <property type="term" value="P:DNA biosynthetic process"/>
    <property type="evidence" value="ECO:0007669"/>
    <property type="project" value="UniProtKB-ARBA"/>
</dbReference>
<dbReference type="PANTHER" id="PTHR24559">
    <property type="entry name" value="TRANSPOSON TY3-I GAG-POL POLYPROTEIN"/>
    <property type="match status" value="1"/>
</dbReference>
<proteinExistence type="predicted"/>
<gene>
    <name evidence="2" type="primary">TY3B-G_39</name>
    <name evidence="2" type="ORF">AVEN_43673_1</name>
</gene>
<dbReference type="InterPro" id="IPR053134">
    <property type="entry name" value="RNA-dir_DNA_polymerase"/>
</dbReference>
<evidence type="ECO:0000259" key="1">
    <source>
        <dbReference type="PROSITE" id="PS50878"/>
    </source>
</evidence>
<dbReference type="AlphaFoldDB" id="A0A4Y2IZA3"/>
<dbReference type="CDD" id="cd01647">
    <property type="entry name" value="RT_LTR"/>
    <property type="match status" value="1"/>
</dbReference>
<dbReference type="Gene3D" id="3.30.70.270">
    <property type="match status" value="1"/>
</dbReference>